<evidence type="ECO:0000256" key="2">
    <source>
        <dbReference type="ARBA" id="ARBA00008072"/>
    </source>
</evidence>
<dbReference type="InterPro" id="IPR013149">
    <property type="entry name" value="ADH-like_C"/>
</dbReference>
<evidence type="ECO:0000256" key="1">
    <source>
        <dbReference type="ARBA" id="ARBA00001947"/>
    </source>
</evidence>
<comment type="similarity">
    <text evidence="2">Belongs to the zinc-containing alcohol dehydrogenase family.</text>
</comment>
<evidence type="ECO:0000256" key="3">
    <source>
        <dbReference type="ARBA" id="ARBA00022723"/>
    </source>
</evidence>
<dbReference type="InterPro" id="IPR036291">
    <property type="entry name" value="NAD(P)-bd_dom_sf"/>
</dbReference>
<dbReference type="AlphaFoldDB" id="A0A9D9G175"/>
<proteinExistence type="inferred from homology"/>
<dbReference type="InterPro" id="IPR055170">
    <property type="entry name" value="GFO_IDH_MocA-like_dom"/>
</dbReference>
<keyword evidence="3" id="KW-0479">Metal-binding</keyword>
<evidence type="ECO:0000259" key="6">
    <source>
        <dbReference type="SMART" id="SM00829"/>
    </source>
</evidence>
<dbReference type="GO" id="GO:0016491">
    <property type="term" value="F:oxidoreductase activity"/>
    <property type="evidence" value="ECO:0007669"/>
    <property type="project" value="UniProtKB-KW"/>
</dbReference>
<dbReference type="SMART" id="SM00829">
    <property type="entry name" value="PKS_ER"/>
    <property type="match status" value="1"/>
</dbReference>
<comment type="caution">
    <text evidence="7">The sequence shown here is derived from an EMBL/GenBank/DDBJ whole genome shotgun (WGS) entry which is preliminary data.</text>
</comment>
<dbReference type="CDD" id="cd08255">
    <property type="entry name" value="2-desacetyl-2-hydroxyethyl_bacteriochlorophyllide_like"/>
    <property type="match status" value="1"/>
</dbReference>
<reference evidence="7" key="1">
    <citation type="journal article" date="2021" name="Front. Mar. Sci.">
        <title>Genomes of Diverse Isolates of Prochlorococcus High-Light-Adapted Clade II in the Western Pacific Ocean.</title>
        <authorList>
            <person name="Yan W."/>
            <person name="Feng X."/>
            <person name="Zhang W."/>
            <person name="Nawaz M.Z."/>
            <person name="Luo T."/>
            <person name="Zhang R."/>
            <person name="Jiao N."/>
        </authorList>
    </citation>
    <scope>NUCLEOTIDE SEQUENCE</scope>
    <source>
        <strain evidence="7">CUG1433</strain>
    </source>
</reference>
<evidence type="ECO:0000313" key="8">
    <source>
        <dbReference type="Proteomes" id="UP000668060"/>
    </source>
</evidence>
<dbReference type="InterPro" id="IPR000683">
    <property type="entry name" value="Gfo/Idh/MocA-like_OxRdtase_N"/>
</dbReference>
<dbReference type="InterPro" id="IPR013154">
    <property type="entry name" value="ADH-like_N"/>
</dbReference>
<dbReference type="Pfam" id="PF22725">
    <property type="entry name" value="GFO_IDH_MocA_C3"/>
    <property type="match status" value="1"/>
</dbReference>
<dbReference type="PANTHER" id="PTHR43350">
    <property type="entry name" value="NAD-DEPENDENT ALCOHOL DEHYDROGENASE"/>
    <property type="match status" value="1"/>
</dbReference>
<dbReference type="InterPro" id="IPR020843">
    <property type="entry name" value="ER"/>
</dbReference>
<dbReference type="SUPFAM" id="SSF50129">
    <property type="entry name" value="GroES-like"/>
    <property type="match status" value="1"/>
</dbReference>
<keyword evidence="4" id="KW-0862">Zinc</keyword>
<keyword evidence="5" id="KW-0560">Oxidoreductase</keyword>
<dbReference type="SUPFAM" id="SSF51735">
    <property type="entry name" value="NAD(P)-binding Rossmann-fold domains"/>
    <property type="match status" value="2"/>
</dbReference>
<dbReference type="Gene3D" id="3.40.50.720">
    <property type="entry name" value="NAD(P)-binding Rossmann-like Domain"/>
    <property type="match status" value="2"/>
</dbReference>
<dbReference type="GO" id="GO:0000166">
    <property type="term" value="F:nucleotide binding"/>
    <property type="evidence" value="ECO:0007669"/>
    <property type="project" value="InterPro"/>
</dbReference>
<dbReference type="InterPro" id="IPR011032">
    <property type="entry name" value="GroES-like_sf"/>
</dbReference>
<dbReference type="PANTHER" id="PTHR43350:SF19">
    <property type="entry name" value="D-GULOSIDE 3-DEHYDROGENASE"/>
    <property type="match status" value="1"/>
</dbReference>
<comment type="cofactor">
    <cofactor evidence="1">
        <name>Zn(2+)</name>
        <dbReference type="ChEBI" id="CHEBI:29105"/>
    </cofactor>
</comment>
<dbReference type="Pfam" id="PF01408">
    <property type="entry name" value="GFO_IDH_MocA"/>
    <property type="match status" value="1"/>
</dbReference>
<dbReference type="SUPFAM" id="SSF55347">
    <property type="entry name" value="Glyceraldehyde-3-phosphate dehydrogenase-like, C-terminal domain"/>
    <property type="match status" value="1"/>
</dbReference>
<dbReference type="Proteomes" id="UP000668060">
    <property type="component" value="Unassembled WGS sequence"/>
</dbReference>
<protein>
    <submittedName>
        <fullName evidence="7">Bi-domain-containing oxidoreductase</fullName>
    </submittedName>
</protein>
<feature type="domain" description="Enoyl reductase (ER)" evidence="6">
    <location>
        <begin position="49"/>
        <end position="361"/>
    </location>
</feature>
<dbReference type="Pfam" id="PF00107">
    <property type="entry name" value="ADH_zinc_N"/>
    <property type="match status" value="1"/>
</dbReference>
<evidence type="ECO:0000256" key="5">
    <source>
        <dbReference type="ARBA" id="ARBA00023002"/>
    </source>
</evidence>
<dbReference type="Pfam" id="PF08240">
    <property type="entry name" value="ADH_N"/>
    <property type="match status" value="1"/>
</dbReference>
<dbReference type="EMBL" id="JAEPLN010000001">
    <property type="protein sequence ID" value="MBO6971865.1"/>
    <property type="molecule type" value="Genomic_DNA"/>
</dbReference>
<sequence>MKQIFQYLNTGETKIIELPPPRLKKGEVLIRSKFSLVSSGTERMLVNFGKSNLISKAKTQPEKVAEVIAKMKSEGVFNTIEAVSNKLDKPLPLGYCNAGVVVEVGEDVSSLKVGDRVVSNGYHAELVSVSENLCALIPDDVSFEDAAFTVIAAVGLQGIRLLKPTLGETIAVSGLGIIGLITCQLLMANGCKVLGIDPDQSKCDLANLFGVETFCISNKRNPTNWFLSKTNGVGVDGFLVTASTSSSDPIYIAANSSRKKGRIILVGVTGLDLSRELFYKKELTFQVSCSYGPGRYDKNYEEDNNDYPIGYVRWTEKRNFEAILNLLDSGVLDFKKLIEKIFDFEDALSAYKLLMEKSGSLGILISYKREPELNNYKLKINSDPKFNLPPAEPVIGVIGSGNYSSRTLLPTFKKFGAYFQIICSLKGASAMHYGSKFSFKEVTTNEEDVFLNEKCNTVIISTRHDTHADLIKKALMAGKNVFVEKPLCLNKYELKGIRDTFKNSNKSNKSSNKNSPLLMIGYNRRFSPLIIKLKKMLNNLNAPKAFIYTCNAGYLDADHWLNDPKVGGGRFIGECCHFIDLLYFLSEENINDIKISAPLRNKNTPETFTVNLKFDKGSIGSIHYFSNGSKLLPKERIEVFSDKTVFRLENFKKLKAWGYKGFSSQSLISQDKGQKNCASAFLNAIRKGKSSPISLEEIFEVQELILNAKFS</sequence>
<name>A0A9D9G175_PROMR</name>
<accession>A0A9D9G175</accession>
<evidence type="ECO:0000256" key="4">
    <source>
        <dbReference type="ARBA" id="ARBA00022833"/>
    </source>
</evidence>
<dbReference type="Gene3D" id="3.30.360.10">
    <property type="entry name" value="Dihydrodipicolinate Reductase, domain 2"/>
    <property type="match status" value="1"/>
</dbReference>
<evidence type="ECO:0000313" key="7">
    <source>
        <dbReference type="EMBL" id="MBO6971865.1"/>
    </source>
</evidence>
<dbReference type="GO" id="GO:0046872">
    <property type="term" value="F:metal ion binding"/>
    <property type="evidence" value="ECO:0007669"/>
    <property type="project" value="UniProtKB-KW"/>
</dbReference>
<gene>
    <name evidence="7" type="ORF">JJ842_08065</name>
</gene>
<organism evidence="7 8">
    <name type="scientific">Prochlorococcus marinus CUG1433</name>
    <dbReference type="NCBI Taxonomy" id="2774506"/>
    <lineage>
        <taxon>Bacteria</taxon>
        <taxon>Bacillati</taxon>
        <taxon>Cyanobacteriota</taxon>
        <taxon>Cyanophyceae</taxon>
        <taxon>Synechococcales</taxon>
        <taxon>Prochlorococcaceae</taxon>
        <taxon>Prochlorococcus</taxon>
    </lineage>
</organism>
<dbReference type="Gene3D" id="3.90.180.10">
    <property type="entry name" value="Medium-chain alcohol dehydrogenases, catalytic domain"/>
    <property type="match status" value="1"/>
</dbReference>